<keyword evidence="1" id="KW-0863">Zinc-finger</keyword>
<organism evidence="3 4">
    <name type="scientific">Lepisosteus oculatus</name>
    <name type="common">Spotted gar</name>
    <dbReference type="NCBI Taxonomy" id="7918"/>
    <lineage>
        <taxon>Eukaryota</taxon>
        <taxon>Metazoa</taxon>
        <taxon>Chordata</taxon>
        <taxon>Craniata</taxon>
        <taxon>Vertebrata</taxon>
        <taxon>Euteleostomi</taxon>
        <taxon>Actinopterygii</taxon>
        <taxon>Neopterygii</taxon>
        <taxon>Holostei</taxon>
        <taxon>Semionotiformes</taxon>
        <taxon>Lepisosteidae</taxon>
        <taxon>Lepisosteus</taxon>
    </lineage>
</organism>
<dbReference type="Gene3D" id="4.10.60.10">
    <property type="entry name" value="Zinc finger, CCHC-type"/>
    <property type="match status" value="1"/>
</dbReference>
<evidence type="ECO:0000259" key="2">
    <source>
        <dbReference type="PROSITE" id="PS50158"/>
    </source>
</evidence>
<accession>W5M3X9</accession>
<dbReference type="GO" id="GO:0008270">
    <property type="term" value="F:zinc ion binding"/>
    <property type="evidence" value="ECO:0007669"/>
    <property type="project" value="UniProtKB-KW"/>
</dbReference>
<name>W5M3X9_LEPOC</name>
<dbReference type="EMBL" id="AHAT01040386">
    <property type="status" value="NOT_ANNOTATED_CDS"/>
    <property type="molecule type" value="Genomic_DNA"/>
</dbReference>
<sequence length="177" mass="20404">TPACQPEAGVGPFCYYNGERINIKRKNLVRGVCQAMFNTYVPEWDIVCFLKIFVDIQGIGVKVMDKRGFWTGKRRFKVRFRSNGSAPDGLLHPPATFEIGPNRGYLYYYGQPLVCRRYRKEGHNIVDCRERVCRRCEGVGHFTSECKEEIKCNLCGGEGHVFADCPLQKRLFTDQHR</sequence>
<dbReference type="InterPro" id="IPR057811">
    <property type="entry name" value="RBD_ZCCHC3_2nd"/>
</dbReference>
<dbReference type="SUPFAM" id="SSF57756">
    <property type="entry name" value="Retrovirus zinc finger-like domains"/>
    <property type="match status" value="1"/>
</dbReference>
<dbReference type="eggNOG" id="KOG4400">
    <property type="taxonomic scope" value="Eukaryota"/>
</dbReference>
<dbReference type="AlphaFoldDB" id="W5M3X9"/>
<proteinExistence type="predicted"/>
<reference evidence="4" key="1">
    <citation type="submission" date="2011-12" db="EMBL/GenBank/DDBJ databases">
        <title>The Draft Genome of Lepisosteus oculatus.</title>
        <authorList>
            <consortium name="The Broad Institute Genome Assembly &amp; Analysis Group"/>
            <consortium name="Computational R&amp;D Group"/>
            <consortium name="and Sequencing Platform"/>
            <person name="Di Palma F."/>
            <person name="Alfoldi J."/>
            <person name="Johnson J."/>
            <person name="Berlin A."/>
            <person name="Gnerre S."/>
            <person name="Jaffe D."/>
            <person name="MacCallum I."/>
            <person name="Young S."/>
            <person name="Walker B.J."/>
            <person name="Lander E.S."/>
            <person name="Lindblad-Toh K."/>
        </authorList>
    </citation>
    <scope>NUCLEOTIDE SEQUENCE [LARGE SCALE GENOMIC DNA]</scope>
</reference>
<dbReference type="Proteomes" id="UP000018468">
    <property type="component" value="Linkage group LG18"/>
</dbReference>
<feature type="domain" description="CCHC-type" evidence="2">
    <location>
        <begin position="151"/>
        <end position="166"/>
    </location>
</feature>
<dbReference type="PANTHER" id="PTHR46486:SF1">
    <property type="entry name" value="CCHC-TYPE DOMAIN-CONTAINING PROTEIN"/>
    <property type="match status" value="1"/>
</dbReference>
<dbReference type="InterPro" id="IPR036875">
    <property type="entry name" value="Znf_CCHC_sf"/>
</dbReference>
<dbReference type="PROSITE" id="PS50158">
    <property type="entry name" value="ZF_CCHC"/>
    <property type="match status" value="1"/>
</dbReference>
<dbReference type="GeneTree" id="ENSGT00530000063983"/>
<dbReference type="GO" id="GO:0003676">
    <property type="term" value="F:nucleic acid binding"/>
    <property type="evidence" value="ECO:0007669"/>
    <property type="project" value="InterPro"/>
</dbReference>
<dbReference type="InterPro" id="IPR001878">
    <property type="entry name" value="Znf_CCHC"/>
</dbReference>
<dbReference type="Pfam" id="PF00098">
    <property type="entry name" value="zf-CCHC"/>
    <property type="match status" value="1"/>
</dbReference>
<dbReference type="InParanoid" id="W5M3X9"/>
<dbReference type="Pfam" id="PF23058">
    <property type="entry name" value="RBD_ZCCHC3_2nd"/>
    <property type="match status" value="1"/>
</dbReference>
<evidence type="ECO:0000313" key="3">
    <source>
        <dbReference type="Ensembl" id="ENSLOCP00000003087.1"/>
    </source>
</evidence>
<keyword evidence="1" id="KW-0862">Zinc</keyword>
<dbReference type="PANTHER" id="PTHR46486">
    <property type="entry name" value="CCHC-TYPE DOMAIN-CONTAINING PROTEIN"/>
    <property type="match status" value="1"/>
</dbReference>
<dbReference type="Ensembl" id="ENSLOCT00000003093.1">
    <property type="protein sequence ID" value="ENSLOCP00000003087.1"/>
    <property type="gene ID" value="ENSLOCG00000002624.1"/>
</dbReference>
<dbReference type="SMART" id="SM00343">
    <property type="entry name" value="ZnF_C2HC"/>
    <property type="match status" value="3"/>
</dbReference>
<protein>
    <recommendedName>
        <fullName evidence="2">CCHC-type domain-containing protein</fullName>
    </recommendedName>
</protein>
<dbReference type="HOGENOM" id="CLU_045922_2_0_1"/>
<keyword evidence="4" id="KW-1185">Reference proteome</keyword>
<reference evidence="3" key="3">
    <citation type="submission" date="2025-09" db="UniProtKB">
        <authorList>
            <consortium name="Ensembl"/>
        </authorList>
    </citation>
    <scope>IDENTIFICATION</scope>
</reference>
<evidence type="ECO:0000313" key="4">
    <source>
        <dbReference type="Proteomes" id="UP000018468"/>
    </source>
</evidence>
<evidence type="ECO:0000256" key="1">
    <source>
        <dbReference type="PROSITE-ProRule" id="PRU00047"/>
    </source>
</evidence>
<keyword evidence="1" id="KW-0479">Metal-binding</keyword>
<reference evidence="3" key="2">
    <citation type="submission" date="2025-08" db="UniProtKB">
        <authorList>
            <consortium name="Ensembl"/>
        </authorList>
    </citation>
    <scope>IDENTIFICATION</scope>
</reference>